<evidence type="ECO:0000313" key="10">
    <source>
        <dbReference type="EMBL" id="QAT63876.1"/>
    </source>
</evidence>
<dbReference type="InterPro" id="IPR000515">
    <property type="entry name" value="MetI-like"/>
</dbReference>
<dbReference type="KEGG" id="bgy:BGLY_0411"/>
<evidence type="ECO:0000256" key="6">
    <source>
        <dbReference type="ARBA" id="ARBA00022989"/>
    </source>
</evidence>
<dbReference type="AlphaFoldDB" id="A0AAJ3YVL1"/>
<feature type="transmembrane region" description="Helical" evidence="8">
    <location>
        <begin position="106"/>
        <end position="130"/>
    </location>
</feature>
<comment type="similarity">
    <text evidence="2">Belongs to the binding-protein-dependent transport system permease family. CysTW subfamily.</text>
</comment>
<feature type="domain" description="ABC transmembrane type-1" evidence="9">
    <location>
        <begin position="68"/>
        <end position="273"/>
    </location>
</feature>
<reference evidence="10 11" key="1">
    <citation type="submission" date="2019-01" db="EMBL/GenBank/DDBJ databases">
        <title>Genome sequence of Bacillus glycinifermentans SRCM103574.</title>
        <authorList>
            <person name="Kong H.-J."/>
            <person name="Jeong S.-Y."/>
            <person name="Jeong D.-Y."/>
        </authorList>
    </citation>
    <scope>NUCLEOTIDE SEQUENCE [LARGE SCALE GENOMIC DNA]</scope>
    <source>
        <strain evidence="10 11">SRCM103574</strain>
    </source>
</reference>
<evidence type="ECO:0000259" key="9">
    <source>
        <dbReference type="PROSITE" id="PS50928"/>
    </source>
</evidence>
<keyword evidence="4" id="KW-1003">Cell membrane</keyword>
<dbReference type="PANTHER" id="PTHR42929:SF5">
    <property type="entry name" value="ABC TRANSPORTER PERMEASE PROTEIN"/>
    <property type="match status" value="1"/>
</dbReference>
<keyword evidence="3" id="KW-0813">Transport</keyword>
<dbReference type="PANTHER" id="PTHR42929">
    <property type="entry name" value="INNER MEMBRANE ABC TRANSPORTER PERMEASE PROTEIN YDCU-RELATED-RELATED"/>
    <property type="match status" value="1"/>
</dbReference>
<feature type="transmembrane region" description="Helical" evidence="8">
    <location>
        <begin position="12"/>
        <end position="37"/>
    </location>
</feature>
<sequence length="288" mass="32060">MAADHQKRFHWFLLLPALLFLGVFLVFPFILLLILSFRDVDAMMNTLETYSFSQYIEVFTSDVYLKTIGTTLWTALKTTVLCLLMAYPAAYLLVHAPNRKWRALFYILLVSPLLTSVVIRTFSWIVLLSQNGLVNETLISMNMIEKPLPLLWNMNAVIIAYVQVMLPFAVLPIATSLSDISPNVKHASMSLGAGRLRTFFCITLPLSLPGMITGAVIVFSLAAGSYITPLLVGGRMQPLLPLSIYQQVLQVFNLPLAAAMSFTLLAAVCLIVGLLGMILKRWEARMNG</sequence>
<dbReference type="EMBL" id="CP035232">
    <property type="protein sequence ID" value="QAT63876.1"/>
    <property type="molecule type" value="Genomic_DNA"/>
</dbReference>
<evidence type="ECO:0000313" key="11">
    <source>
        <dbReference type="Proteomes" id="UP000288675"/>
    </source>
</evidence>
<dbReference type="Gene3D" id="1.10.3720.10">
    <property type="entry name" value="MetI-like"/>
    <property type="match status" value="1"/>
</dbReference>
<dbReference type="SUPFAM" id="SSF161098">
    <property type="entry name" value="MetI-like"/>
    <property type="match status" value="1"/>
</dbReference>
<dbReference type="RefSeq" id="WP_082094158.1">
    <property type="nucleotide sequence ID" value="NZ_CP035232.1"/>
</dbReference>
<feature type="transmembrane region" description="Helical" evidence="8">
    <location>
        <begin position="150"/>
        <end position="178"/>
    </location>
</feature>
<evidence type="ECO:0000256" key="8">
    <source>
        <dbReference type="SAM" id="Phobius"/>
    </source>
</evidence>
<comment type="subcellular location">
    <subcellularLocation>
        <location evidence="1">Cell membrane</location>
        <topology evidence="1">Multi-pass membrane protein</topology>
    </subcellularLocation>
</comment>
<keyword evidence="7 8" id="KW-0472">Membrane</keyword>
<gene>
    <name evidence="10" type="ORF">EQZ20_02205</name>
</gene>
<dbReference type="InterPro" id="IPR035906">
    <property type="entry name" value="MetI-like_sf"/>
</dbReference>
<feature type="transmembrane region" description="Helical" evidence="8">
    <location>
        <begin position="199"/>
        <end position="232"/>
    </location>
</feature>
<name>A0AAJ3YVL1_9BACI</name>
<dbReference type="Proteomes" id="UP000288675">
    <property type="component" value="Chromosome"/>
</dbReference>
<feature type="transmembrane region" description="Helical" evidence="8">
    <location>
        <begin position="72"/>
        <end position="94"/>
    </location>
</feature>
<organism evidence="10 11">
    <name type="scientific">Bacillus glycinifermentans</name>
    <dbReference type="NCBI Taxonomy" id="1664069"/>
    <lineage>
        <taxon>Bacteria</taxon>
        <taxon>Bacillati</taxon>
        <taxon>Bacillota</taxon>
        <taxon>Bacilli</taxon>
        <taxon>Bacillales</taxon>
        <taxon>Bacillaceae</taxon>
        <taxon>Bacillus</taxon>
    </lineage>
</organism>
<dbReference type="GeneID" id="82851484"/>
<evidence type="ECO:0000256" key="2">
    <source>
        <dbReference type="ARBA" id="ARBA00007069"/>
    </source>
</evidence>
<proteinExistence type="inferred from homology"/>
<keyword evidence="5 8" id="KW-0812">Transmembrane</keyword>
<protein>
    <submittedName>
        <fullName evidence="10">ABC transporter permease</fullName>
    </submittedName>
</protein>
<evidence type="ECO:0000256" key="4">
    <source>
        <dbReference type="ARBA" id="ARBA00022475"/>
    </source>
</evidence>
<accession>A0AAJ3YVL1</accession>
<dbReference type="CDD" id="cd06261">
    <property type="entry name" value="TM_PBP2"/>
    <property type="match status" value="1"/>
</dbReference>
<evidence type="ECO:0000256" key="5">
    <source>
        <dbReference type="ARBA" id="ARBA00022692"/>
    </source>
</evidence>
<evidence type="ECO:0000256" key="1">
    <source>
        <dbReference type="ARBA" id="ARBA00004651"/>
    </source>
</evidence>
<dbReference type="GO" id="GO:0055085">
    <property type="term" value="P:transmembrane transport"/>
    <property type="evidence" value="ECO:0007669"/>
    <property type="project" value="InterPro"/>
</dbReference>
<evidence type="ECO:0000256" key="7">
    <source>
        <dbReference type="ARBA" id="ARBA00023136"/>
    </source>
</evidence>
<evidence type="ECO:0000256" key="3">
    <source>
        <dbReference type="ARBA" id="ARBA00022448"/>
    </source>
</evidence>
<dbReference type="GO" id="GO:0005886">
    <property type="term" value="C:plasma membrane"/>
    <property type="evidence" value="ECO:0007669"/>
    <property type="project" value="UniProtKB-SubCell"/>
</dbReference>
<keyword evidence="6 8" id="KW-1133">Transmembrane helix</keyword>
<feature type="transmembrane region" description="Helical" evidence="8">
    <location>
        <begin position="252"/>
        <end position="279"/>
    </location>
</feature>
<dbReference type="PROSITE" id="PS50928">
    <property type="entry name" value="ABC_TM1"/>
    <property type="match status" value="1"/>
</dbReference>